<comment type="caution">
    <text evidence="2">The sequence shown here is derived from an EMBL/GenBank/DDBJ whole genome shotgun (WGS) entry which is preliminary data.</text>
</comment>
<dbReference type="AlphaFoldDB" id="A0A261XWH2"/>
<sequence length="140" mass="15724">MYNAQSHPSTYQARYGGAGIRPGYNTRYPLDQRQAIANLRIGQRTHGGAGYPNGNTHRGVTGEPAARSITDELPTRIAKHFPVAEKTQKVKWYPTPPIELNPGSQRPVHSVAYLEWKRRRKERLDNNREATSMDVETVGA</sequence>
<organism evidence="2 3">
    <name type="scientific">Bifiguratus adelaidae</name>
    <dbReference type="NCBI Taxonomy" id="1938954"/>
    <lineage>
        <taxon>Eukaryota</taxon>
        <taxon>Fungi</taxon>
        <taxon>Fungi incertae sedis</taxon>
        <taxon>Mucoromycota</taxon>
        <taxon>Mucoromycotina</taxon>
        <taxon>Endogonomycetes</taxon>
        <taxon>Endogonales</taxon>
        <taxon>Endogonales incertae sedis</taxon>
        <taxon>Bifiguratus</taxon>
    </lineage>
</organism>
<accession>A0A261XWH2</accession>
<name>A0A261XWH2_9FUNG</name>
<proteinExistence type="predicted"/>
<protein>
    <submittedName>
        <fullName evidence="2">Uncharacterized protein</fullName>
    </submittedName>
</protein>
<evidence type="ECO:0000256" key="1">
    <source>
        <dbReference type="SAM" id="MobiDB-lite"/>
    </source>
</evidence>
<dbReference type="EMBL" id="MVBO01000131">
    <property type="protein sequence ID" value="OZJ02707.1"/>
    <property type="molecule type" value="Genomic_DNA"/>
</dbReference>
<evidence type="ECO:0000313" key="2">
    <source>
        <dbReference type="EMBL" id="OZJ02707.1"/>
    </source>
</evidence>
<evidence type="ECO:0000313" key="3">
    <source>
        <dbReference type="Proteomes" id="UP000242875"/>
    </source>
</evidence>
<gene>
    <name evidence="2" type="ORF">BZG36_03852</name>
</gene>
<dbReference type="OrthoDB" id="1742084at2759"/>
<keyword evidence="3" id="KW-1185">Reference proteome</keyword>
<dbReference type="Proteomes" id="UP000242875">
    <property type="component" value="Unassembled WGS sequence"/>
</dbReference>
<reference evidence="2 3" key="1">
    <citation type="journal article" date="2017" name="Mycologia">
        <title>Bifiguratus adelaidae, gen. et sp. nov., a new member of Mucoromycotina in endophytic and soil-dwelling habitats.</title>
        <authorList>
            <person name="Torres-Cruz T.J."/>
            <person name="Billingsley Tobias T.L."/>
            <person name="Almatruk M."/>
            <person name="Hesse C."/>
            <person name="Kuske C.R."/>
            <person name="Desiro A."/>
            <person name="Benucci G.M."/>
            <person name="Bonito G."/>
            <person name="Stajich J.E."/>
            <person name="Dunlap C."/>
            <person name="Arnold A.E."/>
            <person name="Porras-Alfaro A."/>
        </authorList>
    </citation>
    <scope>NUCLEOTIDE SEQUENCE [LARGE SCALE GENOMIC DNA]</scope>
    <source>
        <strain evidence="2 3">AZ0501</strain>
    </source>
</reference>
<feature type="region of interest" description="Disordered" evidence="1">
    <location>
        <begin position="120"/>
        <end position="140"/>
    </location>
</feature>